<name>A0A4Z2GPZ3_9TELE</name>
<comment type="caution">
    <text evidence="1">The sequence shown here is derived from an EMBL/GenBank/DDBJ whole genome shotgun (WGS) entry which is preliminary data.</text>
</comment>
<dbReference type="Proteomes" id="UP000314294">
    <property type="component" value="Unassembled WGS sequence"/>
</dbReference>
<accession>A0A4Z2GPZ3</accession>
<dbReference type="AlphaFoldDB" id="A0A4Z2GPZ3"/>
<sequence length="114" mass="12721">MQTDFNEAALTLVLDELVEEAGLPRAGAADHQELKQEVCRQRKGKEVEINIDRLLCSDHKQTRQRAARCVIRGLVLPSRVVGRRSATATNMEAFVTPRVIGCRTEGCPTDDELF</sequence>
<proteinExistence type="predicted"/>
<keyword evidence="2" id="KW-1185">Reference proteome</keyword>
<reference evidence="1 2" key="1">
    <citation type="submission" date="2019-03" db="EMBL/GenBank/DDBJ databases">
        <title>First draft genome of Liparis tanakae, snailfish: a comprehensive survey of snailfish specific genes.</title>
        <authorList>
            <person name="Kim W."/>
            <person name="Song I."/>
            <person name="Jeong J.-H."/>
            <person name="Kim D."/>
            <person name="Kim S."/>
            <person name="Ryu S."/>
            <person name="Song J.Y."/>
            <person name="Lee S.K."/>
        </authorList>
    </citation>
    <scope>NUCLEOTIDE SEQUENCE [LARGE SCALE GENOMIC DNA]</scope>
    <source>
        <tissue evidence="1">Muscle</tissue>
    </source>
</reference>
<dbReference type="EMBL" id="SRLO01000473">
    <property type="protein sequence ID" value="TNN54843.1"/>
    <property type="molecule type" value="Genomic_DNA"/>
</dbReference>
<protein>
    <submittedName>
        <fullName evidence="1">Uncharacterized protein</fullName>
    </submittedName>
</protein>
<evidence type="ECO:0000313" key="2">
    <source>
        <dbReference type="Proteomes" id="UP000314294"/>
    </source>
</evidence>
<organism evidence="1 2">
    <name type="scientific">Liparis tanakae</name>
    <name type="common">Tanaka's snailfish</name>
    <dbReference type="NCBI Taxonomy" id="230148"/>
    <lineage>
        <taxon>Eukaryota</taxon>
        <taxon>Metazoa</taxon>
        <taxon>Chordata</taxon>
        <taxon>Craniata</taxon>
        <taxon>Vertebrata</taxon>
        <taxon>Euteleostomi</taxon>
        <taxon>Actinopterygii</taxon>
        <taxon>Neopterygii</taxon>
        <taxon>Teleostei</taxon>
        <taxon>Neoteleostei</taxon>
        <taxon>Acanthomorphata</taxon>
        <taxon>Eupercaria</taxon>
        <taxon>Perciformes</taxon>
        <taxon>Cottioidei</taxon>
        <taxon>Cottales</taxon>
        <taxon>Liparidae</taxon>
        <taxon>Liparis</taxon>
    </lineage>
</organism>
<evidence type="ECO:0000313" key="1">
    <source>
        <dbReference type="EMBL" id="TNN54843.1"/>
    </source>
</evidence>
<gene>
    <name evidence="1" type="ORF">EYF80_034962</name>
</gene>